<keyword evidence="1" id="KW-0812">Transmembrane</keyword>
<organism evidence="2 3">
    <name type="scientific">Candidatus Scalindua brodae</name>
    <dbReference type="NCBI Taxonomy" id="237368"/>
    <lineage>
        <taxon>Bacteria</taxon>
        <taxon>Pseudomonadati</taxon>
        <taxon>Planctomycetota</taxon>
        <taxon>Candidatus Brocadiia</taxon>
        <taxon>Candidatus Brocadiales</taxon>
        <taxon>Candidatus Scalinduaceae</taxon>
        <taxon>Candidatus Scalindua</taxon>
    </lineage>
</organism>
<protein>
    <submittedName>
        <fullName evidence="2">Uncharacterized protein</fullName>
    </submittedName>
</protein>
<feature type="transmembrane region" description="Helical" evidence="1">
    <location>
        <begin position="54"/>
        <end position="77"/>
    </location>
</feature>
<keyword evidence="1" id="KW-0472">Membrane</keyword>
<proteinExistence type="predicted"/>
<comment type="caution">
    <text evidence="2">The sequence shown here is derived from an EMBL/GenBank/DDBJ whole genome shotgun (WGS) entry which is preliminary data.</text>
</comment>
<reference evidence="2 3" key="1">
    <citation type="submission" date="2014-10" db="EMBL/GenBank/DDBJ databases">
        <title>Draft genome of anammox bacterium scalindua brodae, obtained using differential coverage binning of sequence data from two enrichment reactors.</title>
        <authorList>
            <person name="Speth D.R."/>
            <person name="Russ L."/>
            <person name="Kartal B."/>
            <person name="Op den Camp H.J."/>
            <person name="Dutilh B.E."/>
            <person name="Jetten M.S."/>
        </authorList>
    </citation>
    <scope>NUCLEOTIDE SEQUENCE [LARGE SCALE GENOMIC DNA]</scope>
    <source>
        <strain evidence="2">RU1</strain>
    </source>
</reference>
<evidence type="ECO:0000313" key="3">
    <source>
        <dbReference type="Proteomes" id="UP000030652"/>
    </source>
</evidence>
<feature type="transmembrane region" description="Helical" evidence="1">
    <location>
        <begin position="84"/>
        <end position="103"/>
    </location>
</feature>
<keyword evidence="1" id="KW-1133">Transmembrane helix</keyword>
<dbReference type="AlphaFoldDB" id="A0A0B0EIK2"/>
<gene>
    <name evidence="2" type="ORF">SCABRO_03254</name>
</gene>
<evidence type="ECO:0000313" key="2">
    <source>
        <dbReference type="EMBL" id="KHE90953.1"/>
    </source>
</evidence>
<sequence>MSLFKTLFGQSKKETDNSIPSQGRFNRIIIYTCIAFFVIAVIFVSFTYNGKWQAGLIEVGSATFLFVIFLHILKIIIPQSSGKIITTLSILIAVMLISANLSLQKNKNKEYTFNELLVGDLLVKKLVGKHEELPDEQLAKRLKDVIPGSIFQTKTENDTIESTFEKPEKDLMGEPFTLPVDKLSTVAIPIQTGRIHSFYMPEETMNYKLEVADKEGLRRDRARIVTVALRFNWTCSMKRFPAQRNRHLCIFHQQNQLTLAYSGVQS</sequence>
<accession>A0A0B0EIK2</accession>
<dbReference type="EMBL" id="JRYO01000225">
    <property type="protein sequence ID" value="KHE90953.1"/>
    <property type="molecule type" value="Genomic_DNA"/>
</dbReference>
<evidence type="ECO:0000256" key="1">
    <source>
        <dbReference type="SAM" id="Phobius"/>
    </source>
</evidence>
<dbReference type="eggNOG" id="ENOG502ZSK7">
    <property type="taxonomic scope" value="Bacteria"/>
</dbReference>
<feature type="transmembrane region" description="Helical" evidence="1">
    <location>
        <begin position="28"/>
        <end position="48"/>
    </location>
</feature>
<name>A0A0B0EIK2_9BACT</name>
<dbReference type="Proteomes" id="UP000030652">
    <property type="component" value="Unassembled WGS sequence"/>
</dbReference>